<dbReference type="PRINTS" id="PR01818">
    <property type="entry name" value="DESMOCADHERN"/>
</dbReference>
<dbReference type="GO" id="GO:0005886">
    <property type="term" value="C:plasma membrane"/>
    <property type="evidence" value="ECO:0007669"/>
    <property type="project" value="UniProtKB-SubCell"/>
</dbReference>
<dbReference type="PRINTS" id="PR00205">
    <property type="entry name" value="CADHERIN"/>
</dbReference>
<comment type="caution">
    <text evidence="18">The sequence shown here is derived from an EMBL/GenBank/DDBJ whole genome shotgun (WGS) entry which is preliminary data.</text>
</comment>
<evidence type="ECO:0000256" key="2">
    <source>
        <dbReference type="ARBA" id="ARBA00004568"/>
    </source>
</evidence>
<reference evidence="18 19" key="1">
    <citation type="submission" date="2017-05" db="EMBL/GenBank/DDBJ databases">
        <title>Genome of assembly of the Bengalese finch, Lonchura striata domestica.</title>
        <authorList>
            <person name="Colquitt B.M."/>
            <person name="Brainard M.S."/>
        </authorList>
    </citation>
    <scope>NUCLEOTIDE SEQUENCE [LARGE SCALE GENOMIC DNA]</scope>
    <source>
        <strain evidence="18">White83orange57</strain>
    </source>
</reference>
<evidence type="ECO:0000256" key="1">
    <source>
        <dbReference type="ARBA" id="ARBA00004251"/>
    </source>
</evidence>
<dbReference type="InterPro" id="IPR002126">
    <property type="entry name" value="Cadherin-like_dom"/>
</dbReference>
<dbReference type="InterPro" id="IPR015919">
    <property type="entry name" value="Cadherin-like_sf"/>
</dbReference>
<feature type="chain" id="PRO_5012578137" evidence="16">
    <location>
        <begin position="22"/>
        <end position="789"/>
    </location>
</feature>
<comment type="function">
    <text evidence="14">A component of desmosome cell-cell junctions which are required for positive regulation of cellular adhesion. Involved in the interaction of plaque proteins and intermediate filaments mediating cell-cell adhesion.</text>
</comment>
<evidence type="ECO:0000256" key="12">
    <source>
        <dbReference type="PROSITE-ProRule" id="PRU00043"/>
    </source>
</evidence>
<dbReference type="EMBL" id="MUZQ01000136">
    <property type="protein sequence ID" value="OWK57074.1"/>
    <property type="molecule type" value="Genomic_DNA"/>
</dbReference>
<dbReference type="GO" id="GO:0030057">
    <property type="term" value="C:desmosome"/>
    <property type="evidence" value="ECO:0007669"/>
    <property type="project" value="UniProtKB-SubCell"/>
</dbReference>
<dbReference type="Pfam" id="PF08758">
    <property type="entry name" value="Cadherin_pro"/>
    <property type="match status" value="1"/>
</dbReference>
<name>A0A218UTJ3_9PASE</name>
<evidence type="ECO:0000259" key="17">
    <source>
        <dbReference type="PROSITE" id="PS50268"/>
    </source>
</evidence>
<dbReference type="Proteomes" id="UP000197619">
    <property type="component" value="Unassembled WGS sequence"/>
</dbReference>
<keyword evidence="11" id="KW-0325">Glycoprotein</keyword>
<keyword evidence="4 13" id="KW-0812">Transmembrane</keyword>
<evidence type="ECO:0000256" key="16">
    <source>
        <dbReference type="SAM" id="SignalP"/>
    </source>
</evidence>
<dbReference type="InterPro" id="IPR020894">
    <property type="entry name" value="Cadherin_CS"/>
</dbReference>
<dbReference type="InterPro" id="IPR050971">
    <property type="entry name" value="Cadherin-domain_protein"/>
</dbReference>
<dbReference type="InterPro" id="IPR014868">
    <property type="entry name" value="Cadherin_pro_dom"/>
</dbReference>
<keyword evidence="5" id="KW-0677">Repeat</keyword>
<dbReference type="FunFam" id="2.60.40.60:FF:000019">
    <property type="entry name" value="Cadherin 2"/>
    <property type="match status" value="1"/>
</dbReference>
<dbReference type="PRINTS" id="PR01820">
    <property type="entry name" value="DESMOCOLLIN"/>
</dbReference>
<dbReference type="InterPro" id="IPR009122">
    <property type="entry name" value="Desmosomal_cadherin"/>
</dbReference>
<evidence type="ECO:0000256" key="8">
    <source>
        <dbReference type="ARBA" id="ARBA00022949"/>
    </source>
</evidence>
<dbReference type="Gene3D" id="4.10.900.10">
    <property type="entry name" value="TCF3-CBD (Catenin binding domain)"/>
    <property type="match status" value="1"/>
</dbReference>
<gene>
    <name evidence="18" type="primary">DSC3</name>
    <name evidence="18" type="ORF">RLOC_00005251</name>
</gene>
<feature type="domain" description="Cadherin" evidence="17">
    <location>
        <begin position="110"/>
        <end position="226"/>
    </location>
</feature>
<evidence type="ECO:0000256" key="11">
    <source>
        <dbReference type="ARBA" id="ARBA00023180"/>
    </source>
</evidence>
<protein>
    <submittedName>
        <fullName evidence="18">Desmocollin-3</fullName>
    </submittedName>
</protein>
<evidence type="ECO:0000256" key="10">
    <source>
        <dbReference type="ARBA" id="ARBA00023136"/>
    </source>
</evidence>
<feature type="domain" description="Cadherin" evidence="17">
    <location>
        <begin position="372"/>
        <end position="477"/>
    </location>
</feature>
<feature type="domain" description="Cadherin" evidence="17">
    <location>
        <begin position="227"/>
        <end position="371"/>
    </location>
</feature>
<dbReference type="GO" id="GO:0005509">
    <property type="term" value="F:calcium ion binding"/>
    <property type="evidence" value="ECO:0007669"/>
    <property type="project" value="UniProtKB-UniRule"/>
</dbReference>
<feature type="signal peptide" evidence="16">
    <location>
        <begin position="1"/>
        <end position="21"/>
    </location>
</feature>
<dbReference type="PANTHER" id="PTHR24025:SF0">
    <property type="entry name" value="DESMOCOLLIN-2"/>
    <property type="match status" value="1"/>
</dbReference>
<keyword evidence="3" id="KW-1003">Cell membrane</keyword>
<evidence type="ECO:0000256" key="5">
    <source>
        <dbReference type="ARBA" id="ARBA00022737"/>
    </source>
</evidence>
<evidence type="ECO:0000256" key="15">
    <source>
        <dbReference type="SAM" id="Phobius"/>
    </source>
</evidence>
<evidence type="ECO:0000256" key="9">
    <source>
        <dbReference type="ARBA" id="ARBA00022989"/>
    </source>
</evidence>
<keyword evidence="16" id="KW-0732">Signal</keyword>
<dbReference type="GO" id="GO:0007156">
    <property type="term" value="P:homophilic cell adhesion via plasma membrane adhesion molecules"/>
    <property type="evidence" value="ECO:0007669"/>
    <property type="project" value="InterPro"/>
</dbReference>
<dbReference type="PROSITE" id="PS50268">
    <property type="entry name" value="CADHERIN_2"/>
    <property type="match status" value="3"/>
</dbReference>
<dbReference type="InterPro" id="IPR027397">
    <property type="entry name" value="Catenin-bd_sf"/>
</dbReference>
<dbReference type="SMART" id="SM01055">
    <property type="entry name" value="Cadherin_pro"/>
    <property type="match status" value="1"/>
</dbReference>
<evidence type="ECO:0000256" key="6">
    <source>
        <dbReference type="ARBA" id="ARBA00022837"/>
    </source>
</evidence>
<evidence type="ECO:0000256" key="14">
    <source>
        <dbReference type="RuleBase" id="RU004358"/>
    </source>
</evidence>
<proteinExistence type="predicted"/>
<keyword evidence="6 12" id="KW-0106">Calcium</keyword>
<evidence type="ECO:0000313" key="18">
    <source>
        <dbReference type="EMBL" id="OWK57074.1"/>
    </source>
</evidence>
<dbReference type="AlphaFoldDB" id="A0A218UTJ3"/>
<comment type="subcellular location">
    <subcellularLocation>
        <location evidence="2">Cell junction</location>
        <location evidence="2">Desmosome</location>
    </subcellularLocation>
    <subcellularLocation>
        <location evidence="1 13">Cell membrane</location>
        <topology evidence="1 13">Single-pass type I membrane protein</topology>
    </subcellularLocation>
</comment>
<dbReference type="CDD" id="cd11304">
    <property type="entry name" value="Cadherin_repeat"/>
    <property type="match status" value="3"/>
</dbReference>
<dbReference type="Pfam" id="PF01049">
    <property type="entry name" value="CADH_Y-type_LIR"/>
    <property type="match status" value="1"/>
</dbReference>
<evidence type="ECO:0000256" key="3">
    <source>
        <dbReference type="ARBA" id="ARBA00022475"/>
    </source>
</evidence>
<evidence type="ECO:0000313" key="19">
    <source>
        <dbReference type="Proteomes" id="UP000197619"/>
    </source>
</evidence>
<dbReference type="Gene3D" id="2.60.40.60">
    <property type="entry name" value="Cadherins"/>
    <property type="match status" value="5"/>
</dbReference>
<dbReference type="Pfam" id="PF00028">
    <property type="entry name" value="Cadherin"/>
    <property type="match status" value="2"/>
</dbReference>
<feature type="transmembrane region" description="Helical" evidence="15">
    <location>
        <begin position="588"/>
        <end position="611"/>
    </location>
</feature>
<dbReference type="SUPFAM" id="SSF49313">
    <property type="entry name" value="Cadherin-like"/>
    <property type="match status" value="5"/>
</dbReference>
<dbReference type="InterPro" id="IPR000233">
    <property type="entry name" value="Cadherin_Y-type_LIR"/>
</dbReference>
<dbReference type="STRING" id="299123.ENSLSDP00000010895"/>
<dbReference type="SMART" id="SM00112">
    <property type="entry name" value="CA"/>
    <property type="match status" value="4"/>
</dbReference>
<evidence type="ECO:0000256" key="7">
    <source>
        <dbReference type="ARBA" id="ARBA00022889"/>
    </source>
</evidence>
<keyword evidence="10 15" id="KW-0472">Membrane</keyword>
<dbReference type="PROSITE" id="PS00232">
    <property type="entry name" value="CADHERIN_1"/>
    <property type="match status" value="1"/>
</dbReference>
<sequence>MAPAFPRLVLGLLVLSLCCEACKKVIFHVPSELEAETLVGRVDLKECLQSAEFISSSDGRFKVLEDGSVYTTSALSLSAEKKTFTILLKDIQEQVQKKIQVDLVEEEKKVQSDTAQNYTIYYSASGPGIDQDPKGLFYIERETGNIFATRAVDREQYPSFQIICFATTPDGYSPEVPLVHTIRIEDDNDNAPYFTQDHFEFCVPENSRPGTVVIKIEDTNDNAPSFKQLQYETRVEENRVSVEILRVSVVDLDEPGSPGSGAVYEIIRGNDDQAFEITTDKNTNEGILCVVKNPKNLVFDFRRAWYFGLVLQLELFRLRHGLDYETAKQRILVIGVNNEAPYLLAPHSQQLSQSTCSVTVHVLDVDEGPVFKPCLLRLDVKECEDIGTAIGRYIAEDPESGNTEGIRYRIPPGQCNWINIDEQSGEVRTVRVLDRDIGEMRRGQCNVTVLAIDRNGKTGTGTIQVCIVPGNKNFPRITQTDYIMCRDRKPICLTAQDGDEAPYSAPFVYRITDRRLASMWKLTPHDDNSWYLSPKSDIPYGIYEIPVTVIDNGGKRGENIVRVNLCDCVTPSECDGRARQLSGGNVTLGLWAILAMILGSLLLLLILITICGCCGTGAMHRQVTDDCANHNLIISNTEAPGEEVMDQNIIPLQNTCDQGGYGVKTGEQQTFEMVKGRGHTLESVKGGGHQTLGSVKEGGGQTVMDTCRYSYSEWHNFTHPRLGEKVHLCRQDEEQKHSEDYLLSYNYEGKGSLAGSVGCCSDQHEEEALDFLDQLEPKFRTLAETCIKR</sequence>
<keyword evidence="8" id="KW-0965">Cell junction</keyword>
<evidence type="ECO:0000256" key="13">
    <source>
        <dbReference type="RuleBase" id="RU003318"/>
    </source>
</evidence>
<keyword evidence="9 15" id="KW-1133">Transmembrane helix</keyword>
<dbReference type="FunFam" id="2.60.40.60:FF:000096">
    <property type="entry name" value="Desmocollin 2"/>
    <property type="match status" value="1"/>
</dbReference>
<evidence type="ECO:0000256" key="4">
    <source>
        <dbReference type="ARBA" id="ARBA00022692"/>
    </source>
</evidence>
<keyword evidence="19" id="KW-1185">Reference proteome</keyword>
<dbReference type="FunFam" id="2.60.40.60:FF:000027">
    <property type="entry name" value="Cadherin 2"/>
    <property type="match status" value="1"/>
</dbReference>
<keyword evidence="7 13" id="KW-0130">Cell adhesion</keyword>
<dbReference type="FunFam" id="4.10.900.10:FF:000005">
    <property type="entry name" value="Desmocollin 2"/>
    <property type="match status" value="1"/>
</dbReference>
<accession>A0A218UTJ3</accession>
<organism evidence="18 19">
    <name type="scientific">Lonchura striata</name>
    <name type="common">white-rumped munia</name>
    <dbReference type="NCBI Taxonomy" id="40157"/>
    <lineage>
        <taxon>Eukaryota</taxon>
        <taxon>Metazoa</taxon>
        <taxon>Chordata</taxon>
        <taxon>Craniata</taxon>
        <taxon>Vertebrata</taxon>
        <taxon>Euteleostomi</taxon>
        <taxon>Archelosauria</taxon>
        <taxon>Archosauria</taxon>
        <taxon>Dinosauria</taxon>
        <taxon>Saurischia</taxon>
        <taxon>Theropoda</taxon>
        <taxon>Coelurosauria</taxon>
        <taxon>Aves</taxon>
        <taxon>Neognathae</taxon>
        <taxon>Neoaves</taxon>
        <taxon>Telluraves</taxon>
        <taxon>Australaves</taxon>
        <taxon>Passeriformes</taxon>
        <taxon>Passeroidea</taxon>
        <taxon>Estrildidae</taxon>
        <taxon>Estrildinae</taxon>
        <taxon>Lonchura</taxon>
    </lineage>
</organism>
<dbReference type="PANTHER" id="PTHR24025">
    <property type="entry name" value="DESMOGLEIN FAMILY MEMBER"/>
    <property type="match status" value="1"/>
</dbReference>